<evidence type="ECO:0000313" key="2">
    <source>
        <dbReference type="EMBL" id="GKV20293.1"/>
    </source>
</evidence>
<dbReference type="AlphaFoldDB" id="A0AAV5K5X0"/>
<dbReference type="EMBL" id="BPVZ01000055">
    <property type="protein sequence ID" value="GKV20293.1"/>
    <property type="molecule type" value="Genomic_DNA"/>
</dbReference>
<keyword evidence="1" id="KW-1133">Transmembrane helix</keyword>
<dbReference type="Proteomes" id="UP001054252">
    <property type="component" value="Unassembled WGS sequence"/>
</dbReference>
<keyword evidence="1" id="KW-0472">Membrane</keyword>
<keyword evidence="3" id="KW-1185">Reference proteome</keyword>
<keyword evidence="1" id="KW-0812">Transmembrane</keyword>
<gene>
    <name evidence="2" type="ORF">SLEP1_g30442</name>
</gene>
<comment type="caution">
    <text evidence="2">The sequence shown here is derived from an EMBL/GenBank/DDBJ whole genome shotgun (WGS) entry which is preliminary data.</text>
</comment>
<protein>
    <submittedName>
        <fullName evidence="2">Uncharacterized protein</fullName>
    </submittedName>
</protein>
<name>A0AAV5K5X0_9ROSI</name>
<evidence type="ECO:0000313" key="3">
    <source>
        <dbReference type="Proteomes" id="UP001054252"/>
    </source>
</evidence>
<sequence>MSNFRRDQMVSKGLGFEALSFIATASGPDFLLPFLPFFLVLATVLDCLAMMLPVYGEMSCRRFRRLVWLPAVGS</sequence>
<accession>A0AAV5K5X0</accession>
<evidence type="ECO:0000256" key="1">
    <source>
        <dbReference type="SAM" id="Phobius"/>
    </source>
</evidence>
<feature type="transmembrane region" description="Helical" evidence="1">
    <location>
        <begin position="34"/>
        <end position="55"/>
    </location>
</feature>
<proteinExistence type="predicted"/>
<organism evidence="2 3">
    <name type="scientific">Rubroshorea leprosula</name>
    <dbReference type="NCBI Taxonomy" id="152421"/>
    <lineage>
        <taxon>Eukaryota</taxon>
        <taxon>Viridiplantae</taxon>
        <taxon>Streptophyta</taxon>
        <taxon>Embryophyta</taxon>
        <taxon>Tracheophyta</taxon>
        <taxon>Spermatophyta</taxon>
        <taxon>Magnoliopsida</taxon>
        <taxon>eudicotyledons</taxon>
        <taxon>Gunneridae</taxon>
        <taxon>Pentapetalae</taxon>
        <taxon>rosids</taxon>
        <taxon>malvids</taxon>
        <taxon>Malvales</taxon>
        <taxon>Dipterocarpaceae</taxon>
        <taxon>Rubroshorea</taxon>
    </lineage>
</organism>
<reference evidence="2 3" key="1">
    <citation type="journal article" date="2021" name="Commun. Biol.">
        <title>The genome of Shorea leprosula (Dipterocarpaceae) highlights the ecological relevance of drought in aseasonal tropical rainforests.</title>
        <authorList>
            <person name="Ng K.K.S."/>
            <person name="Kobayashi M.J."/>
            <person name="Fawcett J.A."/>
            <person name="Hatakeyama M."/>
            <person name="Paape T."/>
            <person name="Ng C.H."/>
            <person name="Ang C.C."/>
            <person name="Tnah L.H."/>
            <person name="Lee C.T."/>
            <person name="Nishiyama T."/>
            <person name="Sese J."/>
            <person name="O'Brien M.J."/>
            <person name="Copetti D."/>
            <person name="Mohd Noor M.I."/>
            <person name="Ong R.C."/>
            <person name="Putra M."/>
            <person name="Sireger I.Z."/>
            <person name="Indrioko S."/>
            <person name="Kosugi Y."/>
            <person name="Izuno A."/>
            <person name="Isagi Y."/>
            <person name="Lee S.L."/>
            <person name="Shimizu K.K."/>
        </authorList>
    </citation>
    <scope>NUCLEOTIDE SEQUENCE [LARGE SCALE GENOMIC DNA]</scope>
    <source>
        <strain evidence="2">214</strain>
    </source>
</reference>